<evidence type="ECO:0000313" key="2">
    <source>
        <dbReference type="Proteomes" id="UP000566813"/>
    </source>
</evidence>
<sequence>MDVTTFSFCVNLGIFLNYVPSRWPQKVKDGHQIPDEAQCHFRRRLRRRVTPRGKEHGDVWNLDEQGKNLLWCIRDVAEQLPEAASWFDRLADKSEVLNILLNQEEDMNNVWGFGRNPSPIRSYLTGYVARAVGNHDLAREKLEEAVRSNCFIEEFDDVESAISRSL</sequence>
<proteinExistence type="predicted"/>
<comment type="caution">
    <text evidence="1">The sequence shown here is derived from an EMBL/GenBank/DDBJ whole genome shotgun (WGS) entry which is preliminary data.</text>
</comment>
<evidence type="ECO:0000313" key="1">
    <source>
        <dbReference type="EMBL" id="MBC2663962.1"/>
    </source>
</evidence>
<dbReference type="Proteomes" id="UP000566813">
    <property type="component" value="Unassembled WGS sequence"/>
</dbReference>
<protein>
    <submittedName>
        <fullName evidence="1">Uncharacterized protein</fullName>
    </submittedName>
</protein>
<dbReference type="EMBL" id="JACLAW010000001">
    <property type="protein sequence ID" value="MBC2663962.1"/>
    <property type="molecule type" value="Genomic_DNA"/>
</dbReference>
<reference evidence="1 2" key="1">
    <citation type="submission" date="2020-08" db="EMBL/GenBank/DDBJ databases">
        <title>The genome sequence of type strain Novosphingobium flavum NBRC 111647.</title>
        <authorList>
            <person name="Liu Y."/>
        </authorList>
    </citation>
    <scope>NUCLEOTIDE SEQUENCE [LARGE SCALE GENOMIC DNA]</scope>
    <source>
        <strain evidence="1 2">NBRC 111647</strain>
    </source>
</reference>
<keyword evidence="2" id="KW-1185">Reference proteome</keyword>
<gene>
    <name evidence="1" type="ORF">H7F51_00365</name>
</gene>
<organism evidence="1 2">
    <name type="scientific">Novosphingobium flavum</name>
    <dbReference type="NCBI Taxonomy" id="1778672"/>
    <lineage>
        <taxon>Bacteria</taxon>
        <taxon>Pseudomonadati</taxon>
        <taxon>Pseudomonadota</taxon>
        <taxon>Alphaproteobacteria</taxon>
        <taxon>Sphingomonadales</taxon>
        <taxon>Sphingomonadaceae</taxon>
        <taxon>Novosphingobium</taxon>
    </lineage>
</organism>
<name>A0A7X1FP52_9SPHN</name>
<accession>A0A7X1FP52</accession>
<dbReference type="AlphaFoldDB" id="A0A7X1FP52"/>